<keyword evidence="2" id="KW-1185">Reference proteome</keyword>
<dbReference type="Proteomes" id="UP000054783">
    <property type="component" value="Unassembled WGS sequence"/>
</dbReference>
<dbReference type="EMBL" id="JYDQ01000211">
    <property type="protein sequence ID" value="KRY10964.1"/>
    <property type="molecule type" value="Genomic_DNA"/>
</dbReference>
<sequence>MFPFFIYLTQRRMGLECVEKNIFSSSTQILPTLSCKFVANCPNVGLDVGIFPPKIYSTSCIHCCRLNVMIVCAFYATGRFQQQSLCVSGKQVACCQKLDWGQQSQASGSKLMPHRVKPDG</sequence>
<protein>
    <submittedName>
        <fullName evidence="1">Uncharacterized protein</fullName>
    </submittedName>
</protein>
<reference evidence="1 2" key="1">
    <citation type="submission" date="2015-01" db="EMBL/GenBank/DDBJ databases">
        <title>Evolution of Trichinella species and genotypes.</title>
        <authorList>
            <person name="Korhonen P.K."/>
            <person name="Edoardo P."/>
            <person name="Giuseppe L.R."/>
            <person name="Gasser R.B."/>
        </authorList>
    </citation>
    <scope>NUCLEOTIDE SEQUENCE [LARGE SCALE GENOMIC DNA]</scope>
    <source>
        <strain evidence="1">ISS2496</strain>
    </source>
</reference>
<evidence type="ECO:0000313" key="2">
    <source>
        <dbReference type="Proteomes" id="UP000054783"/>
    </source>
</evidence>
<dbReference type="OrthoDB" id="5914107at2759"/>
<accession>A0A0V0ZER3</accession>
<proteinExistence type="predicted"/>
<evidence type="ECO:0000313" key="1">
    <source>
        <dbReference type="EMBL" id="KRY10964.1"/>
    </source>
</evidence>
<comment type="caution">
    <text evidence="1">The sequence shown here is derived from an EMBL/GenBank/DDBJ whole genome shotgun (WGS) entry which is preliminary data.</text>
</comment>
<gene>
    <name evidence="1" type="ORF">T12_14803</name>
</gene>
<name>A0A0V0ZER3_9BILA</name>
<organism evidence="1 2">
    <name type="scientific">Trichinella patagoniensis</name>
    <dbReference type="NCBI Taxonomy" id="990121"/>
    <lineage>
        <taxon>Eukaryota</taxon>
        <taxon>Metazoa</taxon>
        <taxon>Ecdysozoa</taxon>
        <taxon>Nematoda</taxon>
        <taxon>Enoplea</taxon>
        <taxon>Dorylaimia</taxon>
        <taxon>Trichinellida</taxon>
        <taxon>Trichinellidae</taxon>
        <taxon>Trichinella</taxon>
    </lineage>
</organism>
<dbReference type="AlphaFoldDB" id="A0A0V0ZER3"/>